<organism evidence="3 4">
    <name type="scientific">Pseudothermotoga lettingae (strain ATCC BAA-301 / DSM 14385 / NBRC 107922 / TMO)</name>
    <name type="common">Thermotoga lettingae</name>
    <dbReference type="NCBI Taxonomy" id="416591"/>
    <lineage>
        <taxon>Bacteria</taxon>
        <taxon>Thermotogati</taxon>
        <taxon>Thermotogota</taxon>
        <taxon>Thermotogae</taxon>
        <taxon>Thermotogales</taxon>
        <taxon>Thermotogaceae</taxon>
        <taxon>Pseudothermotoga</taxon>
    </lineage>
</organism>
<evidence type="ECO:0000313" key="3">
    <source>
        <dbReference type="EMBL" id="ABV34362.1"/>
    </source>
</evidence>
<feature type="chain" id="PRO_5002719640" evidence="1">
    <location>
        <begin position="22"/>
        <end position="538"/>
    </location>
</feature>
<evidence type="ECO:0000256" key="1">
    <source>
        <dbReference type="SAM" id="SignalP"/>
    </source>
</evidence>
<dbReference type="Proteomes" id="UP000002016">
    <property type="component" value="Chromosome"/>
</dbReference>
<evidence type="ECO:0000313" key="4">
    <source>
        <dbReference type="Proteomes" id="UP000002016"/>
    </source>
</evidence>
<dbReference type="Gene3D" id="3.60.21.10">
    <property type="match status" value="1"/>
</dbReference>
<reference evidence="3 4" key="2">
    <citation type="journal article" date="2009" name="Proc. Natl. Acad. Sci. U.S.A.">
        <title>On the chimeric nature, thermophilic origin, and phylogenetic placement of the Thermotogales.</title>
        <authorList>
            <person name="Zhaxybayeva O."/>
            <person name="Swithers K.S."/>
            <person name="Lapierre P."/>
            <person name="Fournier G.P."/>
            <person name="Bickhart D.M."/>
            <person name="DeBoy R.T."/>
            <person name="Nelson K.E."/>
            <person name="Nesbo C.L."/>
            <person name="Doolittle W.F."/>
            <person name="Gogarten J.P."/>
            <person name="Noll K.M."/>
        </authorList>
    </citation>
    <scope>NUCLEOTIDE SEQUENCE [LARGE SCALE GENOMIC DNA]</scope>
    <source>
        <strain evidence="4">ATCC BAA-301 / DSM 14385 / NBRC 107922 / TMO</strain>
    </source>
</reference>
<dbReference type="EMBL" id="CP000812">
    <property type="protein sequence ID" value="ABV34362.1"/>
    <property type="molecule type" value="Genomic_DNA"/>
</dbReference>
<feature type="domain" description="Calcineurin-like phosphoesterase" evidence="2">
    <location>
        <begin position="106"/>
        <end position="305"/>
    </location>
</feature>
<reference evidence="3 4" key="1">
    <citation type="submission" date="2007-08" db="EMBL/GenBank/DDBJ databases">
        <title>Complete sequence of Thermotoga lettingae TMO.</title>
        <authorList>
            <consortium name="US DOE Joint Genome Institute"/>
            <person name="Copeland A."/>
            <person name="Lucas S."/>
            <person name="Lapidus A."/>
            <person name="Barry K."/>
            <person name="Glavina del Rio T."/>
            <person name="Dalin E."/>
            <person name="Tice H."/>
            <person name="Pitluck S."/>
            <person name="Foster B."/>
            <person name="Bruce D."/>
            <person name="Schmutz J."/>
            <person name="Larimer F."/>
            <person name="Land M."/>
            <person name="Hauser L."/>
            <person name="Kyrpides N."/>
            <person name="Mikhailova N."/>
            <person name="Nelson K."/>
            <person name="Gogarten J.P."/>
            <person name="Noll K."/>
            <person name="Richardson P."/>
        </authorList>
    </citation>
    <scope>NUCLEOTIDE SEQUENCE [LARGE SCALE GENOMIC DNA]</scope>
    <source>
        <strain evidence="4">ATCC BAA-301 / DSM 14385 / NBRC 107922 / TMO</strain>
    </source>
</reference>
<dbReference type="Pfam" id="PF00149">
    <property type="entry name" value="Metallophos"/>
    <property type="match status" value="1"/>
</dbReference>
<evidence type="ECO:0000259" key="2">
    <source>
        <dbReference type="Pfam" id="PF00149"/>
    </source>
</evidence>
<sequence precursor="true">MKKCLTIFWLIAVLTFTTVHAISGKVFLDSNANGIFDEDEIGLPNCYVSDGREIVATNEDGDFFLDTNEPFIFIILPDEYACRKWYSSTNERQILFALTKSHFSRTFAVVSDIHYAENPEAFSKALTDRSMKYNADKYLEKLIQSLNKQELSFVLVLGDIGASIRDIDDQSAKDQLGRVASYMNRIKADVFYAIGNHEFKSKAERPTGIFEATFGPRYYSFNRSGIHFIVLDIHLSDRGSLKYEIDSVQLKWLEKDLTLVPNNQPIVVFSHEPLYDLTDSENNRELKKLFIDYQITAHISGHWHTMIKLSDYPYLELTCGAVCGAWWEGPSPSGDEFGYVLFETCRNVLNYAYININEDLSIWLEFPFEGVLSGLVPIRVVTSKFISNVAISIDGKELSFKPIIVNKDNWVEYLYRLNLTNLAQGMHEFVFKDTETQVEKRKSFWVSNRSITFKILKDYPECFLGKLVTVDNAKFVAKSGSVVSFYDGTDGMMVKFSNPNISNTISDSAMYSLTGVVRDPWVVADPLRIHLDEGIIQR</sequence>
<keyword evidence="1" id="KW-0732">Signal</keyword>
<dbReference type="HOGENOM" id="CLU_506096_0_0_0"/>
<keyword evidence="4" id="KW-1185">Reference proteome</keyword>
<dbReference type="KEGG" id="tle:Tlet_1808"/>
<accession>A8F878</accession>
<protein>
    <submittedName>
        <fullName evidence="3">Metallophosphoesterase</fullName>
    </submittedName>
</protein>
<dbReference type="GO" id="GO:0016787">
    <property type="term" value="F:hydrolase activity"/>
    <property type="evidence" value="ECO:0007669"/>
    <property type="project" value="InterPro"/>
</dbReference>
<dbReference type="PANTHER" id="PTHR43143:SF1">
    <property type="entry name" value="SERINE_THREONINE-PROTEIN PHOSPHATASE CPPED1"/>
    <property type="match status" value="1"/>
</dbReference>
<dbReference type="InterPro" id="IPR029052">
    <property type="entry name" value="Metallo-depent_PP-like"/>
</dbReference>
<dbReference type="eggNOG" id="COG1409">
    <property type="taxonomic scope" value="Bacteria"/>
</dbReference>
<proteinExistence type="predicted"/>
<dbReference type="STRING" id="416591.Tlet_1808"/>
<dbReference type="InterPro" id="IPR051918">
    <property type="entry name" value="STPP_CPPED1"/>
</dbReference>
<dbReference type="SUPFAM" id="SSF56300">
    <property type="entry name" value="Metallo-dependent phosphatases"/>
    <property type="match status" value="1"/>
</dbReference>
<dbReference type="PANTHER" id="PTHR43143">
    <property type="entry name" value="METALLOPHOSPHOESTERASE, CALCINEURIN SUPERFAMILY"/>
    <property type="match status" value="1"/>
</dbReference>
<dbReference type="InterPro" id="IPR004843">
    <property type="entry name" value="Calcineurin-like_PHP"/>
</dbReference>
<gene>
    <name evidence="3" type="ordered locus">Tlet_1808</name>
</gene>
<dbReference type="RefSeq" id="WP_012003838.1">
    <property type="nucleotide sequence ID" value="NC_009828.1"/>
</dbReference>
<dbReference type="AlphaFoldDB" id="A8F878"/>
<feature type="signal peptide" evidence="1">
    <location>
        <begin position="1"/>
        <end position="21"/>
    </location>
</feature>
<name>A8F878_PSELT</name>